<evidence type="ECO:0000256" key="1">
    <source>
        <dbReference type="SAM" id="Phobius"/>
    </source>
</evidence>
<proteinExistence type="predicted"/>
<dbReference type="Proteomes" id="UP000377595">
    <property type="component" value="Unassembled WGS sequence"/>
</dbReference>
<dbReference type="AlphaFoldDB" id="A0A5M3XA30"/>
<organism evidence="2 3">
    <name type="scientific">Acrocarpospora pleiomorpha</name>
    <dbReference type="NCBI Taxonomy" id="90975"/>
    <lineage>
        <taxon>Bacteria</taxon>
        <taxon>Bacillati</taxon>
        <taxon>Actinomycetota</taxon>
        <taxon>Actinomycetes</taxon>
        <taxon>Streptosporangiales</taxon>
        <taxon>Streptosporangiaceae</taxon>
        <taxon>Acrocarpospora</taxon>
    </lineage>
</organism>
<feature type="transmembrane region" description="Helical" evidence="1">
    <location>
        <begin position="74"/>
        <end position="95"/>
    </location>
</feature>
<dbReference type="EMBL" id="BLAF01000008">
    <property type="protein sequence ID" value="GES18567.1"/>
    <property type="molecule type" value="Genomic_DNA"/>
</dbReference>
<evidence type="ECO:0000313" key="2">
    <source>
        <dbReference type="EMBL" id="GES18567.1"/>
    </source>
</evidence>
<protein>
    <submittedName>
        <fullName evidence="2">Uncharacterized protein</fullName>
    </submittedName>
</protein>
<keyword evidence="3" id="KW-1185">Reference proteome</keyword>
<gene>
    <name evidence="2" type="ORF">Aple_014620</name>
</gene>
<evidence type="ECO:0000313" key="3">
    <source>
        <dbReference type="Proteomes" id="UP000377595"/>
    </source>
</evidence>
<sequence>MRIGVYFGGLLLALVAAAVTYLYGFWVGGFLELRATSEYCADKPLAFPATSWSWVPLRHQCRWSDGGATDLVPWYVNPVVFSCLGVAAVCMVLAIRGRTGRVRGL</sequence>
<accession>A0A5M3XA30</accession>
<keyword evidence="1" id="KW-0472">Membrane</keyword>
<comment type="caution">
    <text evidence="2">The sequence shown here is derived from an EMBL/GenBank/DDBJ whole genome shotgun (WGS) entry which is preliminary data.</text>
</comment>
<keyword evidence="1" id="KW-1133">Transmembrane helix</keyword>
<reference evidence="2 3" key="1">
    <citation type="submission" date="2019-10" db="EMBL/GenBank/DDBJ databases">
        <title>Whole genome shotgun sequence of Acrocarpospora pleiomorpha NBRC 16267.</title>
        <authorList>
            <person name="Ichikawa N."/>
            <person name="Kimura A."/>
            <person name="Kitahashi Y."/>
            <person name="Komaki H."/>
            <person name="Oguchi A."/>
        </authorList>
    </citation>
    <scope>NUCLEOTIDE SEQUENCE [LARGE SCALE GENOMIC DNA]</scope>
    <source>
        <strain evidence="2 3">NBRC 16267</strain>
    </source>
</reference>
<name>A0A5M3XA30_9ACTN</name>
<keyword evidence="1" id="KW-0812">Transmembrane</keyword>